<dbReference type="PROSITE" id="PS50937">
    <property type="entry name" value="HTH_MERR_2"/>
    <property type="match status" value="1"/>
</dbReference>
<dbReference type="GO" id="GO:0003677">
    <property type="term" value="F:DNA binding"/>
    <property type="evidence" value="ECO:0007669"/>
    <property type="project" value="UniProtKB-KW"/>
</dbReference>
<feature type="domain" description="HTH merR-type" evidence="2">
    <location>
        <begin position="17"/>
        <end position="85"/>
    </location>
</feature>
<dbReference type="EMBL" id="SHKX01000012">
    <property type="protein sequence ID" value="RZU45319.1"/>
    <property type="molecule type" value="Genomic_DNA"/>
</dbReference>
<accession>A0A4Q7Z6L8</accession>
<comment type="caution">
    <text evidence="3">The sequence shown here is derived from an EMBL/GenBank/DDBJ whole genome shotgun (WGS) entry which is preliminary data.</text>
</comment>
<evidence type="ECO:0000256" key="1">
    <source>
        <dbReference type="ARBA" id="ARBA00023125"/>
    </source>
</evidence>
<organism evidence="3 4">
    <name type="scientific">Fluviicoccus keumensis</name>
    <dbReference type="NCBI Taxonomy" id="1435465"/>
    <lineage>
        <taxon>Bacteria</taxon>
        <taxon>Pseudomonadati</taxon>
        <taxon>Pseudomonadota</taxon>
        <taxon>Gammaproteobacteria</taxon>
        <taxon>Moraxellales</taxon>
        <taxon>Moraxellaceae</taxon>
        <taxon>Fluviicoccus</taxon>
    </lineage>
</organism>
<dbReference type="InterPro" id="IPR047057">
    <property type="entry name" value="MerR_fam"/>
</dbReference>
<dbReference type="InterPro" id="IPR009061">
    <property type="entry name" value="DNA-bd_dom_put_sf"/>
</dbReference>
<keyword evidence="4" id="KW-1185">Reference proteome</keyword>
<dbReference type="GO" id="GO:0003700">
    <property type="term" value="F:DNA-binding transcription factor activity"/>
    <property type="evidence" value="ECO:0007669"/>
    <property type="project" value="InterPro"/>
</dbReference>
<dbReference type="SMART" id="SM00422">
    <property type="entry name" value="HTH_MERR"/>
    <property type="match status" value="1"/>
</dbReference>
<dbReference type="RefSeq" id="WP_130413531.1">
    <property type="nucleotide sequence ID" value="NZ_SHKX01000012.1"/>
</dbReference>
<dbReference type="CDD" id="cd04778">
    <property type="entry name" value="HTH_MerR-like_sg2"/>
    <property type="match status" value="1"/>
</dbReference>
<dbReference type="PRINTS" id="PR00040">
    <property type="entry name" value="HTHMERR"/>
</dbReference>
<dbReference type="SUPFAM" id="SSF46955">
    <property type="entry name" value="Putative DNA-binding domain"/>
    <property type="match status" value="1"/>
</dbReference>
<sequence>MTDTERNGFPQPKLPEEYTIDDLARAAGTTVRNVRAYQDKGILPPPERRGRTGIYTDAHLARLRVIGQLLARGYSIANISELIAAWESGHDLRQLLGLENAITSPWSDDTPTYYDALELLQLFGPNVTQDEILHAARLGMIEFTQEETKFRVPSPRLLNAGIQLVAEGLPLGELLGIIEGVRNNVEFVADQLVKLVVRLVFDPYGKDKLPPPEDVERLTSLVWRLRPIADIAIAAEVGRAMEKAINDHLSERLVAVMTHMRDEKG</sequence>
<name>A0A4Q7Z6L8_9GAMM</name>
<keyword evidence="1" id="KW-0238">DNA-binding</keyword>
<dbReference type="OrthoDB" id="6716891at2"/>
<dbReference type="Gene3D" id="1.10.1660.10">
    <property type="match status" value="1"/>
</dbReference>
<proteinExistence type="predicted"/>
<gene>
    <name evidence="3" type="ORF">EV700_2138</name>
</gene>
<dbReference type="InterPro" id="IPR000551">
    <property type="entry name" value="MerR-type_HTH_dom"/>
</dbReference>
<evidence type="ECO:0000313" key="3">
    <source>
        <dbReference type="EMBL" id="RZU45319.1"/>
    </source>
</evidence>
<dbReference type="Pfam" id="PF13411">
    <property type="entry name" value="MerR_1"/>
    <property type="match status" value="1"/>
</dbReference>
<dbReference type="Proteomes" id="UP000292423">
    <property type="component" value="Unassembled WGS sequence"/>
</dbReference>
<reference evidence="3 4" key="1">
    <citation type="submission" date="2019-02" db="EMBL/GenBank/DDBJ databases">
        <title>Genomic Encyclopedia of Type Strains, Phase IV (KMG-IV): sequencing the most valuable type-strain genomes for metagenomic binning, comparative biology and taxonomic classification.</title>
        <authorList>
            <person name="Goeker M."/>
        </authorList>
    </citation>
    <scope>NUCLEOTIDE SEQUENCE [LARGE SCALE GENOMIC DNA]</scope>
    <source>
        <strain evidence="3 4">DSM 105135</strain>
    </source>
</reference>
<dbReference type="PANTHER" id="PTHR30204:SF93">
    <property type="entry name" value="HTH MERR-TYPE DOMAIN-CONTAINING PROTEIN"/>
    <property type="match status" value="1"/>
</dbReference>
<evidence type="ECO:0000313" key="4">
    <source>
        <dbReference type="Proteomes" id="UP000292423"/>
    </source>
</evidence>
<protein>
    <submittedName>
        <fullName evidence="3">MerR-like DNA binding protein</fullName>
    </submittedName>
</protein>
<dbReference type="PANTHER" id="PTHR30204">
    <property type="entry name" value="REDOX-CYCLING DRUG-SENSING TRANSCRIPTIONAL ACTIVATOR SOXR"/>
    <property type="match status" value="1"/>
</dbReference>
<evidence type="ECO:0000259" key="2">
    <source>
        <dbReference type="PROSITE" id="PS50937"/>
    </source>
</evidence>
<dbReference type="AlphaFoldDB" id="A0A4Q7Z6L8"/>